<proteinExistence type="predicted"/>
<accession>A0A0G4NHU3</accession>
<gene>
    <name evidence="1" type="ORF">BN1723_016629</name>
</gene>
<dbReference type="AlphaFoldDB" id="A0A0G4NHU3"/>
<protein>
    <submittedName>
        <fullName evidence="1">Uncharacterized protein</fullName>
    </submittedName>
</protein>
<dbReference type="EMBL" id="CVQI01035185">
    <property type="protein sequence ID" value="CRK46010.1"/>
    <property type="molecule type" value="Genomic_DNA"/>
</dbReference>
<evidence type="ECO:0000313" key="1">
    <source>
        <dbReference type="EMBL" id="CRK46010.1"/>
    </source>
</evidence>
<reference evidence="2" key="1">
    <citation type="submission" date="2015-05" db="EMBL/GenBank/DDBJ databases">
        <authorList>
            <person name="Fogelqvist Johan"/>
        </authorList>
    </citation>
    <scope>NUCLEOTIDE SEQUENCE [LARGE SCALE GENOMIC DNA]</scope>
</reference>
<organism evidence="1 2">
    <name type="scientific">Verticillium longisporum</name>
    <name type="common">Verticillium dahliae var. longisporum</name>
    <dbReference type="NCBI Taxonomy" id="100787"/>
    <lineage>
        <taxon>Eukaryota</taxon>
        <taxon>Fungi</taxon>
        <taxon>Dikarya</taxon>
        <taxon>Ascomycota</taxon>
        <taxon>Pezizomycotina</taxon>
        <taxon>Sordariomycetes</taxon>
        <taxon>Hypocreomycetidae</taxon>
        <taxon>Glomerellales</taxon>
        <taxon>Plectosphaerellaceae</taxon>
        <taxon>Verticillium</taxon>
    </lineage>
</organism>
<dbReference type="Proteomes" id="UP000045706">
    <property type="component" value="Unassembled WGS sequence"/>
</dbReference>
<sequence length="35" mass="4097">MCYGLLRHCLSSILRRQRTKPGILTSHIRQARSLM</sequence>
<evidence type="ECO:0000313" key="2">
    <source>
        <dbReference type="Proteomes" id="UP000045706"/>
    </source>
</evidence>
<name>A0A0G4NHU3_VERLO</name>